<dbReference type="Gene3D" id="3.10.580.10">
    <property type="entry name" value="CBS-domain"/>
    <property type="match status" value="1"/>
</dbReference>
<reference evidence="4 5" key="1">
    <citation type="submission" date="2019-11" db="EMBL/GenBank/DDBJ databases">
        <title>Whole-genome sequence of a the green, strictly anaerobic photosynthetic bacterium Heliobacillus mobilis DSM 6151.</title>
        <authorList>
            <person name="Kyndt J.A."/>
            <person name="Meyer T.E."/>
        </authorList>
    </citation>
    <scope>NUCLEOTIDE SEQUENCE [LARGE SCALE GENOMIC DNA]</scope>
    <source>
        <strain evidence="4 5">DSM 6151</strain>
    </source>
</reference>
<evidence type="ECO:0000313" key="5">
    <source>
        <dbReference type="Proteomes" id="UP000430670"/>
    </source>
</evidence>
<evidence type="ECO:0000256" key="1">
    <source>
        <dbReference type="ARBA" id="ARBA00023122"/>
    </source>
</evidence>
<comment type="caution">
    <text evidence="4">The sequence shown here is derived from an EMBL/GenBank/DDBJ whole genome shotgun (WGS) entry which is preliminary data.</text>
</comment>
<proteinExistence type="predicted"/>
<dbReference type="AlphaFoldDB" id="A0A6I3SJH1"/>
<feature type="domain" description="CBS" evidence="3">
    <location>
        <begin position="66"/>
        <end position="121"/>
    </location>
</feature>
<dbReference type="PANTHER" id="PTHR43080">
    <property type="entry name" value="CBS DOMAIN-CONTAINING PROTEIN CBSX3, MITOCHONDRIAL"/>
    <property type="match status" value="1"/>
</dbReference>
<dbReference type="Pfam" id="PF00571">
    <property type="entry name" value="CBS"/>
    <property type="match status" value="2"/>
</dbReference>
<dbReference type="OrthoDB" id="9802114at2"/>
<sequence>MTQDITSISSDKSVIEAAKIMKQLDVGAVPVVQGDKCIGMITDRDIVLRVVAQGQDPQNTQVNAAMTSDPITASPDMDVHAAADLMAERQIRRLPVVEKERLVGIVALGDLAVTNIFQNEAGDALSEISEPARPLM</sequence>
<dbReference type="InterPro" id="IPR000644">
    <property type="entry name" value="CBS_dom"/>
</dbReference>
<organism evidence="4 5">
    <name type="scientific">Heliobacterium mobile</name>
    <name type="common">Heliobacillus mobilis</name>
    <dbReference type="NCBI Taxonomy" id="28064"/>
    <lineage>
        <taxon>Bacteria</taxon>
        <taxon>Bacillati</taxon>
        <taxon>Bacillota</taxon>
        <taxon>Clostridia</taxon>
        <taxon>Eubacteriales</taxon>
        <taxon>Heliobacteriaceae</taxon>
        <taxon>Heliobacterium</taxon>
    </lineage>
</organism>
<dbReference type="PROSITE" id="PS51371">
    <property type="entry name" value="CBS"/>
    <property type="match status" value="2"/>
</dbReference>
<evidence type="ECO:0000313" key="4">
    <source>
        <dbReference type="EMBL" id="MTV49061.1"/>
    </source>
</evidence>
<dbReference type="PANTHER" id="PTHR43080:SF2">
    <property type="entry name" value="CBS DOMAIN-CONTAINING PROTEIN"/>
    <property type="match status" value="1"/>
</dbReference>
<dbReference type="InterPro" id="IPR051257">
    <property type="entry name" value="Diverse_CBS-Domain"/>
</dbReference>
<gene>
    <name evidence="4" type="ORF">GJ688_08725</name>
</gene>
<evidence type="ECO:0000256" key="2">
    <source>
        <dbReference type="PROSITE-ProRule" id="PRU00703"/>
    </source>
</evidence>
<accession>A0A6I3SJH1</accession>
<dbReference type="InterPro" id="IPR046342">
    <property type="entry name" value="CBS_dom_sf"/>
</dbReference>
<dbReference type="EMBL" id="WNKU01000008">
    <property type="protein sequence ID" value="MTV49061.1"/>
    <property type="molecule type" value="Genomic_DNA"/>
</dbReference>
<evidence type="ECO:0000259" key="3">
    <source>
        <dbReference type="PROSITE" id="PS51371"/>
    </source>
</evidence>
<dbReference type="SMART" id="SM00116">
    <property type="entry name" value="CBS"/>
    <property type="match status" value="2"/>
</dbReference>
<dbReference type="CDD" id="cd04622">
    <property type="entry name" value="CBS_pair_HRP1_like"/>
    <property type="match status" value="1"/>
</dbReference>
<keyword evidence="5" id="KW-1185">Reference proteome</keyword>
<name>A0A6I3SJH1_HELMO</name>
<dbReference type="SUPFAM" id="SSF54631">
    <property type="entry name" value="CBS-domain pair"/>
    <property type="match status" value="1"/>
</dbReference>
<feature type="domain" description="CBS" evidence="3">
    <location>
        <begin position="1"/>
        <end position="57"/>
    </location>
</feature>
<dbReference type="Proteomes" id="UP000430670">
    <property type="component" value="Unassembled WGS sequence"/>
</dbReference>
<keyword evidence="1 2" id="KW-0129">CBS domain</keyword>
<protein>
    <submittedName>
        <fullName evidence="4">CBS domain-containing protein</fullName>
    </submittedName>
</protein>